<comment type="caution">
    <text evidence="6">The sequence shown here is derived from an EMBL/GenBank/DDBJ whole genome shotgun (WGS) entry which is preliminary data.</text>
</comment>
<dbReference type="SUPFAM" id="SSF52540">
    <property type="entry name" value="P-loop containing nucleoside triphosphate hydrolases"/>
    <property type="match status" value="1"/>
</dbReference>
<evidence type="ECO:0000313" key="7">
    <source>
        <dbReference type="Proteomes" id="UP001484239"/>
    </source>
</evidence>
<evidence type="ECO:0000256" key="1">
    <source>
        <dbReference type="ARBA" id="ARBA00005417"/>
    </source>
</evidence>
<accession>A0ABU9E5R9</accession>
<dbReference type="GO" id="GO:0005524">
    <property type="term" value="F:ATP binding"/>
    <property type="evidence" value="ECO:0007669"/>
    <property type="project" value="UniProtKB-KW"/>
</dbReference>
<proteinExistence type="inferred from homology"/>
<dbReference type="InterPro" id="IPR027417">
    <property type="entry name" value="P-loop_NTPase"/>
</dbReference>
<dbReference type="InterPro" id="IPR017911">
    <property type="entry name" value="MacB-like_ATP-bd"/>
</dbReference>
<keyword evidence="7" id="KW-1185">Reference proteome</keyword>
<dbReference type="InterPro" id="IPR017871">
    <property type="entry name" value="ABC_transporter-like_CS"/>
</dbReference>
<dbReference type="PROSITE" id="PS00211">
    <property type="entry name" value="ABC_TRANSPORTER_1"/>
    <property type="match status" value="1"/>
</dbReference>
<dbReference type="CDD" id="cd03255">
    <property type="entry name" value="ABC_MJ0796_LolCDE_FtsE"/>
    <property type="match status" value="1"/>
</dbReference>
<dbReference type="PANTHER" id="PTHR24220:SF689">
    <property type="entry name" value="LIPOPROTEIN-RELEASING SYSTEM ATP-BINDING PROTEIN LOLD"/>
    <property type="match status" value="1"/>
</dbReference>
<dbReference type="PANTHER" id="PTHR24220">
    <property type="entry name" value="IMPORT ATP-BINDING PROTEIN"/>
    <property type="match status" value="1"/>
</dbReference>
<evidence type="ECO:0000256" key="2">
    <source>
        <dbReference type="ARBA" id="ARBA00022448"/>
    </source>
</evidence>
<dbReference type="EMBL" id="JBBHLI010000002">
    <property type="protein sequence ID" value="MEK9500101.1"/>
    <property type="molecule type" value="Genomic_DNA"/>
</dbReference>
<dbReference type="InterPro" id="IPR003439">
    <property type="entry name" value="ABC_transporter-like_ATP-bd"/>
</dbReference>
<protein>
    <submittedName>
        <fullName evidence="6">ABC transporter ATP-binding protein</fullName>
    </submittedName>
</protein>
<dbReference type="InterPro" id="IPR003593">
    <property type="entry name" value="AAA+_ATPase"/>
</dbReference>
<evidence type="ECO:0000256" key="4">
    <source>
        <dbReference type="ARBA" id="ARBA00022840"/>
    </source>
</evidence>
<dbReference type="Pfam" id="PF00005">
    <property type="entry name" value="ABC_tran"/>
    <property type="match status" value="1"/>
</dbReference>
<sequence>MTDPLGQAAPPLEAVDVHKRYPGPAGGTLEVLRGISLTVEAGEAVAIIGASGAGKSTLLHIIGALDLPTEGDVRLGGTSIAGLAPTELAAVRNRHVGFVFQFHHLLKEFTALENVMMPRLIAGGRPADERAVARGLLAAVGLESRVDHKPTEMSGGEQQRVAVARALANDPLLLLADEPSGNLDHHTSQALHDLLFDIREQRGTSMVLVTHNLELADRADRVLHLTEGGLESA</sequence>
<name>A0ABU9E5R9_9BACT</name>
<dbReference type="InterPro" id="IPR015854">
    <property type="entry name" value="ABC_transpr_LolD-like"/>
</dbReference>
<dbReference type="RefSeq" id="WP_405286330.1">
    <property type="nucleotide sequence ID" value="NZ_JBBHLI010000002.1"/>
</dbReference>
<comment type="similarity">
    <text evidence="1">Belongs to the ABC transporter superfamily.</text>
</comment>
<keyword evidence="3" id="KW-0547">Nucleotide-binding</keyword>
<feature type="domain" description="ABC transporter" evidence="5">
    <location>
        <begin position="12"/>
        <end position="233"/>
    </location>
</feature>
<evidence type="ECO:0000256" key="3">
    <source>
        <dbReference type="ARBA" id="ARBA00022741"/>
    </source>
</evidence>
<evidence type="ECO:0000259" key="5">
    <source>
        <dbReference type="PROSITE" id="PS50893"/>
    </source>
</evidence>
<organism evidence="6 7">
    <name type="scientific">Gaopeijia maritima</name>
    <dbReference type="NCBI Taxonomy" id="3119007"/>
    <lineage>
        <taxon>Bacteria</taxon>
        <taxon>Pseudomonadati</taxon>
        <taxon>Gemmatimonadota</taxon>
        <taxon>Longimicrobiia</taxon>
        <taxon>Gaopeijiales</taxon>
        <taxon>Gaopeijiaceae</taxon>
        <taxon>Gaopeijia</taxon>
    </lineage>
</organism>
<keyword evidence="2" id="KW-0813">Transport</keyword>
<dbReference type="Gene3D" id="3.40.50.300">
    <property type="entry name" value="P-loop containing nucleotide triphosphate hydrolases"/>
    <property type="match status" value="1"/>
</dbReference>
<gene>
    <name evidence="6" type="ORF">WI372_03850</name>
</gene>
<dbReference type="PROSITE" id="PS50893">
    <property type="entry name" value="ABC_TRANSPORTER_2"/>
    <property type="match status" value="1"/>
</dbReference>
<reference evidence="6 7" key="1">
    <citation type="submission" date="2024-02" db="EMBL/GenBank/DDBJ databases">
        <title>A novel Gemmatimonadota bacterium.</title>
        <authorList>
            <person name="Du Z.-J."/>
            <person name="Ye Y.-Q."/>
        </authorList>
    </citation>
    <scope>NUCLEOTIDE SEQUENCE [LARGE SCALE GENOMIC DNA]</scope>
    <source>
        <strain evidence="6 7">DH-20</strain>
    </source>
</reference>
<dbReference type="SMART" id="SM00382">
    <property type="entry name" value="AAA"/>
    <property type="match status" value="1"/>
</dbReference>
<keyword evidence="4 6" id="KW-0067">ATP-binding</keyword>
<dbReference type="Proteomes" id="UP001484239">
    <property type="component" value="Unassembled WGS sequence"/>
</dbReference>
<evidence type="ECO:0000313" key="6">
    <source>
        <dbReference type="EMBL" id="MEK9500101.1"/>
    </source>
</evidence>